<dbReference type="InterPro" id="IPR025322">
    <property type="entry name" value="PADRE_dom"/>
</dbReference>
<feature type="transmembrane region" description="Helical" evidence="2">
    <location>
        <begin position="153"/>
        <end position="177"/>
    </location>
</feature>
<reference evidence="3" key="1">
    <citation type="submission" date="2020-09" db="EMBL/GenBank/DDBJ databases">
        <title>Genome-Enabled Discovery of Anthraquinone Biosynthesis in Senna tora.</title>
        <authorList>
            <person name="Kang S.-H."/>
            <person name="Pandey R.P."/>
            <person name="Lee C.-M."/>
            <person name="Sim J.-S."/>
            <person name="Jeong J.-T."/>
            <person name="Choi B.-S."/>
            <person name="Jung M."/>
            <person name="Ginzburg D."/>
            <person name="Zhao K."/>
            <person name="Won S.Y."/>
            <person name="Oh T.-J."/>
            <person name="Yu Y."/>
            <person name="Kim N.-H."/>
            <person name="Lee O.R."/>
            <person name="Lee T.-H."/>
            <person name="Bashyal P."/>
            <person name="Kim T.-S."/>
            <person name="Lee W.-H."/>
            <person name="Kawkins C."/>
            <person name="Kim C.-K."/>
            <person name="Kim J.S."/>
            <person name="Ahn B.O."/>
            <person name="Rhee S.Y."/>
            <person name="Sohng J.K."/>
        </authorList>
    </citation>
    <scope>NUCLEOTIDE SEQUENCE</scope>
    <source>
        <tissue evidence="3">Leaf</tissue>
    </source>
</reference>
<dbReference type="PANTHER" id="PTHR33148:SF46">
    <property type="entry name" value="EMB|CAB85509.1"/>
    <property type="match status" value="1"/>
</dbReference>
<keyword evidence="2" id="KW-0812">Transmembrane</keyword>
<feature type="compositionally biased region" description="Pro residues" evidence="1">
    <location>
        <begin position="1"/>
        <end position="13"/>
    </location>
</feature>
<sequence length="379" mass="42508">MPPSSLPPPPLEKPLPRKGKLFAGSDESSASASGRAKIMKSDGKVLEYKTPIKVHQVLTQFSGHAISESLPILRHLQPNAKLVGGQLYYLVPTAPSPKSGKKVRFANPEVVEKAKESIVVRIKLVIKRSFLSGFENAFFSIVGIPFCNMLKPFVLLFVSLVFILDSVISLCTSLVSLSDSMIRRSFLSDFENAFFSLVLTFDGSSWNSLPQCKLLGLCFVYGFKHSRRPNNTKLNFQAIAGGEGPSFPFPQHQYENPTERGFLSGFENAFFSLVLTFDCSWNTLLQSSKDHFPSINFMKQDAKTICVVVRITCFHIRLSDQFVYITCFLIGFNDPQKFFFDFENAFFSLVLTFDGSSWNSLPQCKLLGLCFVYGFKHSR</sequence>
<evidence type="ECO:0000313" key="3">
    <source>
        <dbReference type="EMBL" id="KAF7820906.1"/>
    </source>
</evidence>
<proteinExistence type="predicted"/>
<feature type="compositionally biased region" description="Low complexity" evidence="1">
    <location>
        <begin position="23"/>
        <end position="36"/>
    </location>
</feature>
<dbReference type="Pfam" id="PF14009">
    <property type="entry name" value="PADRE"/>
    <property type="match status" value="1"/>
</dbReference>
<dbReference type="AlphaFoldDB" id="A0A834TGV9"/>
<gene>
    <name evidence="3" type="ORF">G2W53_026361</name>
</gene>
<evidence type="ECO:0000256" key="1">
    <source>
        <dbReference type="SAM" id="MobiDB-lite"/>
    </source>
</evidence>
<dbReference type="EMBL" id="JAAIUW010000008">
    <property type="protein sequence ID" value="KAF7820906.1"/>
    <property type="molecule type" value="Genomic_DNA"/>
</dbReference>
<keyword evidence="2" id="KW-0472">Membrane</keyword>
<keyword evidence="4" id="KW-1185">Reference proteome</keyword>
<evidence type="ECO:0000256" key="2">
    <source>
        <dbReference type="SAM" id="Phobius"/>
    </source>
</evidence>
<feature type="region of interest" description="Disordered" evidence="1">
    <location>
        <begin position="1"/>
        <end position="36"/>
    </location>
</feature>
<name>A0A834TGV9_9FABA</name>
<organism evidence="3 4">
    <name type="scientific">Senna tora</name>
    <dbReference type="NCBI Taxonomy" id="362788"/>
    <lineage>
        <taxon>Eukaryota</taxon>
        <taxon>Viridiplantae</taxon>
        <taxon>Streptophyta</taxon>
        <taxon>Embryophyta</taxon>
        <taxon>Tracheophyta</taxon>
        <taxon>Spermatophyta</taxon>
        <taxon>Magnoliopsida</taxon>
        <taxon>eudicotyledons</taxon>
        <taxon>Gunneridae</taxon>
        <taxon>Pentapetalae</taxon>
        <taxon>rosids</taxon>
        <taxon>fabids</taxon>
        <taxon>Fabales</taxon>
        <taxon>Fabaceae</taxon>
        <taxon>Caesalpinioideae</taxon>
        <taxon>Cassia clade</taxon>
        <taxon>Senna</taxon>
    </lineage>
</organism>
<dbReference type="Proteomes" id="UP000634136">
    <property type="component" value="Unassembled WGS sequence"/>
</dbReference>
<evidence type="ECO:0000313" key="4">
    <source>
        <dbReference type="Proteomes" id="UP000634136"/>
    </source>
</evidence>
<dbReference type="PANTHER" id="PTHR33148">
    <property type="entry name" value="PLASTID MOVEMENT IMPAIRED PROTEIN-RELATED"/>
    <property type="match status" value="1"/>
</dbReference>
<protein>
    <submittedName>
        <fullName evidence="3">Uncharacterized protein</fullName>
    </submittedName>
</protein>
<accession>A0A834TGV9</accession>
<dbReference type="OrthoDB" id="1688863at2759"/>
<keyword evidence="2" id="KW-1133">Transmembrane helix</keyword>
<comment type="caution">
    <text evidence="3">The sequence shown here is derived from an EMBL/GenBank/DDBJ whole genome shotgun (WGS) entry which is preliminary data.</text>
</comment>